<gene>
    <name evidence="2" type="ORF">POL58_16705</name>
</gene>
<name>A0ABT5B8I7_9BACT</name>
<comment type="caution">
    <text evidence="2">The sequence shown here is derived from an EMBL/GenBank/DDBJ whole genome shotgun (WGS) entry which is preliminary data.</text>
</comment>
<feature type="chain" id="PRO_5045447490" evidence="1">
    <location>
        <begin position="30"/>
        <end position="490"/>
    </location>
</feature>
<feature type="signal peptide" evidence="1">
    <location>
        <begin position="1"/>
        <end position="29"/>
    </location>
</feature>
<keyword evidence="1" id="KW-0732">Signal</keyword>
<dbReference type="EMBL" id="JAQNDN010000007">
    <property type="protein sequence ID" value="MDC0669397.1"/>
    <property type="molecule type" value="Genomic_DNA"/>
</dbReference>
<sequence>MNHRTMPRTRGFALVLALALVSLGGTAHAAPELDVLASAALGDDLGGRPVAVGLAVDGGVVLASQGPRGSNLVRLDGFGAPVGPVITLPGRVDDLAVDRRSGDIAVVGDDALTVFSPDLDLLWQRPLPARGAREATRRVDIGERGTIAVAAAGELRTFDGDGHELGVTAISGVVADLAVFDADGEVVTTGWQSRSACGESLDVATLAATTFAGAPRWRAYDLAESDLCDDHVDLRAGTRGVSVARGDDGLLYLLAEVEGANNIFRDRPGAPGTAATNVAFDSFTVGENAQPALFAYHARFTPAGEHLVGQYFLFPDEGSIVEPRAIAADAAGNVHITGISSHSLGAAHDVAVTEELHTTSGFYQVVAADYSARLDWRQLELPELTTDVAAFALAGDRAVSVLDTAARPGRSQFAPPTGPVVLNLPIDPATAKGGTKRPDREGVGTFGYESGVAGSDPACYCDAGHTPTPLTLLALTSFVIACLPRPRSRR</sequence>
<organism evidence="2 3">
    <name type="scientific">Nannocystis radixulma</name>
    <dbReference type="NCBI Taxonomy" id="2995305"/>
    <lineage>
        <taxon>Bacteria</taxon>
        <taxon>Pseudomonadati</taxon>
        <taxon>Myxococcota</taxon>
        <taxon>Polyangia</taxon>
        <taxon>Nannocystales</taxon>
        <taxon>Nannocystaceae</taxon>
        <taxon>Nannocystis</taxon>
    </lineage>
</organism>
<dbReference type="PROSITE" id="PS50890">
    <property type="entry name" value="PUA"/>
    <property type="match status" value="1"/>
</dbReference>
<protein>
    <submittedName>
        <fullName evidence="2">Uncharacterized protein</fullName>
    </submittedName>
</protein>
<evidence type="ECO:0000313" key="2">
    <source>
        <dbReference type="EMBL" id="MDC0669397.1"/>
    </source>
</evidence>
<evidence type="ECO:0000256" key="1">
    <source>
        <dbReference type="SAM" id="SignalP"/>
    </source>
</evidence>
<dbReference type="Proteomes" id="UP001217838">
    <property type="component" value="Unassembled WGS sequence"/>
</dbReference>
<dbReference type="RefSeq" id="WP_271999213.1">
    <property type="nucleotide sequence ID" value="NZ_JAQNDN010000007.1"/>
</dbReference>
<proteinExistence type="predicted"/>
<reference evidence="2 3" key="1">
    <citation type="submission" date="2022-11" db="EMBL/GenBank/DDBJ databases">
        <title>Minimal conservation of predation-associated metabolite biosynthetic gene clusters underscores biosynthetic potential of Myxococcota including descriptions for ten novel species: Archangium lansinium sp. nov., Myxococcus landrumus sp. nov., Nannocystis bai.</title>
        <authorList>
            <person name="Ahearne A."/>
            <person name="Stevens C."/>
            <person name="Dowd S."/>
        </authorList>
    </citation>
    <scope>NUCLEOTIDE SEQUENCE [LARGE SCALE GENOMIC DNA]</scope>
    <source>
        <strain evidence="2 3">NCELM</strain>
    </source>
</reference>
<evidence type="ECO:0000313" key="3">
    <source>
        <dbReference type="Proteomes" id="UP001217838"/>
    </source>
</evidence>
<accession>A0ABT5B8I7</accession>
<keyword evidence="3" id="KW-1185">Reference proteome</keyword>